<name>A9NVR7_PICSI</name>
<dbReference type="AlphaFoldDB" id="A9NVR7"/>
<dbReference type="Pfam" id="PF07059">
    <property type="entry name" value="EDR2_C"/>
    <property type="match status" value="1"/>
</dbReference>
<protein>
    <recommendedName>
        <fullName evidence="2">Protein ENHANCED DISEASE RESISTANCE 2 C-terminal domain-containing protein</fullName>
    </recommendedName>
</protein>
<feature type="domain" description="Protein ENHANCED DISEASE RESISTANCE 2 C-terminal" evidence="2">
    <location>
        <begin position="39"/>
        <end position="252"/>
    </location>
</feature>
<evidence type="ECO:0000259" key="2">
    <source>
        <dbReference type="Pfam" id="PF07059"/>
    </source>
</evidence>
<evidence type="ECO:0000256" key="1">
    <source>
        <dbReference type="SAM" id="MobiDB-lite"/>
    </source>
</evidence>
<proteinExistence type="evidence at transcript level"/>
<reference evidence="3" key="1">
    <citation type="journal article" date="2008" name="BMC Genomics">
        <title>A conifer genomics resource of 200,000 spruce (Picea spp.) ESTs and 6,464 high-quality, sequence-finished full-length cDNAs for Sitka spruce (Picea sitchensis).</title>
        <authorList>
            <person name="Ralph S.G."/>
            <person name="Chun H.J."/>
            <person name="Kolosova N."/>
            <person name="Cooper D."/>
            <person name="Oddy C."/>
            <person name="Ritland C.E."/>
            <person name="Kirkpatrick R."/>
            <person name="Moore R."/>
            <person name="Barber S."/>
            <person name="Holt R.A."/>
            <person name="Jones S.J."/>
            <person name="Marra M.A."/>
            <person name="Douglas C.J."/>
            <person name="Ritland K."/>
            <person name="Bohlmann J."/>
        </authorList>
    </citation>
    <scope>NUCLEOTIDE SEQUENCE</scope>
    <source>
        <tissue evidence="3">Bark</tissue>
    </source>
</reference>
<dbReference type="EMBL" id="EF085423">
    <property type="protein sequence ID" value="ABK24728.1"/>
    <property type="molecule type" value="mRNA"/>
</dbReference>
<dbReference type="InterPro" id="IPR009769">
    <property type="entry name" value="EDR2_C"/>
</dbReference>
<evidence type="ECO:0000313" key="3">
    <source>
        <dbReference type="EMBL" id="ABK24728.1"/>
    </source>
</evidence>
<dbReference type="PANTHER" id="PTHR12136:SF91">
    <property type="entry name" value="PROTEIN ENHANCED DISEASE RESISTANCE 2-LIKE"/>
    <property type="match status" value="1"/>
</dbReference>
<dbReference type="PANTHER" id="PTHR12136">
    <property type="entry name" value="ENHANCED DISEASE RESISTANCE-RELATED"/>
    <property type="match status" value="1"/>
</dbReference>
<organism evidence="3">
    <name type="scientific">Picea sitchensis</name>
    <name type="common">Sitka spruce</name>
    <name type="synonym">Pinus sitchensis</name>
    <dbReference type="NCBI Taxonomy" id="3332"/>
    <lineage>
        <taxon>Eukaryota</taxon>
        <taxon>Viridiplantae</taxon>
        <taxon>Streptophyta</taxon>
        <taxon>Embryophyta</taxon>
        <taxon>Tracheophyta</taxon>
        <taxon>Spermatophyta</taxon>
        <taxon>Pinopsida</taxon>
        <taxon>Pinidae</taxon>
        <taxon>Conifers I</taxon>
        <taxon>Pinales</taxon>
        <taxon>Pinaceae</taxon>
        <taxon>Picea</taxon>
    </lineage>
</organism>
<feature type="region of interest" description="Disordered" evidence="1">
    <location>
        <begin position="298"/>
        <end position="320"/>
    </location>
</feature>
<sequence>MSQSQGFESATDPEIDWKEEILRGGSLQQVDPEDGINGWSSPPGNLFHVRGSNYFTKKQKVPAGDWLLKPLGMDWLKAGSKLDHVLGRPDNRVMAALSKANSDGKGLKTFVFAVNLQVPGREPHSAVFYYATDDPIPVGSLFYRFIHEDDHFRNSRFKIVNRIVKGPWIVKTAVGNYAACLLGKALRCNYIKGSNYLEIDVDIGSSALASAILHLALGYVNSVTVDMGFLVESQAEEELPERLLGAVRVSQMQMGSAARLDVVAAEDRCGGKPSGENYQGSGFQRSKLGRGLSLLKNAHPQKVKAEAAEEEEEGNIKHVS</sequence>
<accession>A9NVR7</accession>
<dbReference type="InterPro" id="IPR045096">
    <property type="entry name" value="EDR2-like"/>
</dbReference>